<sequence>MIRVSIRRLAGGSAKPHWGEPPKHRWQPFLLDRMHYGEHPTYNGFVLLMRNLRPKIEKILSSTFSTLSSMSFSVYNPVKKVVLRHNPDIRYQFVALTAFFLTTRAITHYYGSVYQGLVDLGNMLMLGAADDLNEQGFWNSKAEDKQEREKYFEKEQNRLNKLWESALERATESKSFEELCSHVVPRHYEVPTGVVPPVSWRFNMIQYGKDNEDSHTFDTPSHEQPLRSLALNFTYNNLSGDWGDYINRQDNKGPLMRPARQMFTDIFIPGTK</sequence>
<evidence type="ECO:0000313" key="1">
    <source>
        <dbReference type="EMBL" id="UKK01017.1"/>
    </source>
</evidence>
<evidence type="ECO:0000313" key="2">
    <source>
        <dbReference type="Proteomes" id="UP000244811"/>
    </source>
</evidence>
<accession>A0A976MB07</accession>
<protein>
    <submittedName>
        <fullName evidence="1">Uncharacterized protein</fullName>
    </submittedName>
</protein>
<name>A0A976MB07_THEOR</name>
<organism evidence="1 2">
    <name type="scientific">Theileria orientalis</name>
    <dbReference type="NCBI Taxonomy" id="68886"/>
    <lineage>
        <taxon>Eukaryota</taxon>
        <taxon>Sar</taxon>
        <taxon>Alveolata</taxon>
        <taxon>Apicomplexa</taxon>
        <taxon>Aconoidasida</taxon>
        <taxon>Piroplasmida</taxon>
        <taxon>Theileriidae</taxon>
        <taxon>Theileria</taxon>
    </lineage>
</organism>
<dbReference type="AlphaFoldDB" id="A0A976MB07"/>
<dbReference type="Proteomes" id="UP000244811">
    <property type="component" value="Chromosome 3"/>
</dbReference>
<proteinExistence type="predicted"/>
<dbReference type="EMBL" id="CP056070">
    <property type="protein sequence ID" value="UKK01017.1"/>
    <property type="molecule type" value="Genomic_DNA"/>
</dbReference>
<gene>
    <name evidence="1" type="ORF">MACK_001830</name>
</gene>
<reference evidence="1" key="1">
    <citation type="submission" date="2022-07" db="EMBL/GenBank/DDBJ databases">
        <title>Evaluation of T. orientalis genome assembly methods using nanopore sequencing and analysis of variation between genomes.</title>
        <authorList>
            <person name="Yam J."/>
            <person name="Micallef M.L."/>
            <person name="Liu M."/>
            <person name="Djordjevic S.P."/>
            <person name="Bogema D.R."/>
            <person name="Jenkins C."/>
        </authorList>
    </citation>
    <scope>NUCLEOTIDE SEQUENCE</scope>
    <source>
        <strain evidence="1">Goon Nure</strain>
    </source>
</reference>